<evidence type="ECO:0000313" key="4">
    <source>
        <dbReference type="EMBL" id="PQA59369.1"/>
    </source>
</evidence>
<dbReference type="SUPFAM" id="SSF56219">
    <property type="entry name" value="DNase I-like"/>
    <property type="match status" value="1"/>
</dbReference>
<gene>
    <name evidence="4" type="ORF">C5O19_06870</name>
</gene>
<keyword evidence="5" id="KW-1185">Reference proteome</keyword>
<dbReference type="InterPro" id="IPR036691">
    <property type="entry name" value="Endo/exonu/phosph_ase_sf"/>
</dbReference>
<dbReference type="NCBIfam" id="TIGR04183">
    <property type="entry name" value="Por_Secre_tail"/>
    <property type="match status" value="1"/>
</dbReference>
<evidence type="ECO:0000313" key="5">
    <source>
        <dbReference type="Proteomes" id="UP000239590"/>
    </source>
</evidence>
<comment type="caution">
    <text evidence="4">The sequence shown here is derived from an EMBL/GenBank/DDBJ whole genome shotgun (WGS) entry which is preliminary data.</text>
</comment>
<protein>
    <recommendedName>
        <fullName evidence="6">Secretion system C-terminal sorting domain-containing protein</fullName>
    </recommendedName>
</protein>
<dbReference type="InterPro" id="IPR043744">
    <property type="entry name" value="DUF5689"/>
</dbReference>
<dbReference type="OrthoDB" id="5500612at2"/>
<sequence>MVVLLAYSLIISFMNKLLRFSLAVWLFCCFGQTYAQTAILSYDFSTTLPAPGTWTPVNLGTPGTNGCSGAGYSAQGWAVGDYIEIAASTAGYTGPFTISFRTRTSASGTGDSLAVQVSSGTNFVELGAYKLTESCTLISFTTPATETAFDNNANFKIRIIKKSGTSTTGNHRIDDFLFTGNSTAPTFQTSVSSIGSLTYQEGSTTSLSKSFDLDGRNLSPAAGNISLIAPENFEISLDSTTFSSTLSIPYTGSALVSRPIYVRLKLGLPVGVYPASGTSDLTLLGGTASAAVALSGYVSQIPTGNEPCLAPSAPISSVRAGTVGNAFTVSGRISGIYSGTNIYIQDATGGILIYDQAGIQPEELQIGDEVQVTGTLTLYNTEKELTTLTCFQKTTAANSPVTPLVIASGDLCNHQGELVTINEEVTITSPAGTTFAGANTNYTLSNGLIMRVLSATNLSGATRPTGAFKPTGVVTIFNNGCQILPRFTDDVPGSEPLQGGSCGTASAPTDEAKLEVTNWNVEWLGNTGYGPTNEALQLANVKTVLNGIGSDVFMLQEVCSYNASNPADPATSFGSIIQGLNQTYPSRQYAGECSSRYSYSEIANPDPAGQRVCIIYRTDQITKISSRPMLTQAPVSGYPTGNDSQFWASGRLPFLLTADVKLNGATEATRMHFISLHAKSGSDVPSYNRRVYDYKVLYDTLQSQFANERIIMAGDFNDDVDQSITGTSQISSVKAFLYANPNTTNISDTRPNANWSSVTQIFSNSGCSSTASYPDFIDHVFVSNEIILPVSSGRAMATSVSVAGVYSLRPSISGYRNNTSDHYPTFTQLSIVEEAPTPVTWLDFKGKMTELAQVELTWSTASEKNNAYFEIQRSTNAQDFESIGTVKGQGNVTQQTNYSFTDLTPAEGLNYYRLKQMDADGKYSFSRSIAIEMFGIIKVGPNPTTGLLKVDGKQVQSIQVRSLMGQLLKKSVVSEVELGDLPTGTYLLEIQTKGQSTLRKMIIKQ</sequence>
<reference evidence="5" key="1">
    <citation type="submission" date="2018-02" db="EMBL/GenBank/DDBJ databases">
        <title>Genome sequencing of Solimonas sp. HR-BB.</title>
        <authorList>
            <person name="Lee Y."/>
            <person name="Jeon C.O."/>
        </authorList>
    </citation>
    <scope>NUCLEOTIDE SEQUENCE [LARGE SCALE GENOMIC DNA]</scope>
    <source>
        <strain evidence="5">HR-U</strain>
    </source>
</reference>
<dbReference type="AlphaFoldDB" id="A0A2S7INY4"/>
<dbReference type="Gene3D" id="3.60.10.10">
    <property type="entry name" value="Endonuclease/exonuclease/phosphatase"/>
    <property type="match status" value="1"/>
</dbReference>
<dbReference type="Proteomes" id="UP000239590">
    <property type="component" value="Unassembled WGS sequence"/>
</dbReference>
<dbReference type="Pfam" id="PF03372">
    <property type="entry name" value="Exo_endo_phos"/>
    <property type="match status" value="1"/>
</dbReference>
<dbReference type="Pfam" id="PF18942">
    <property type="entry name" value="DUF5689"/>
    <property type="match status" value="1"/>
</dbReference>
<organism evidence="4 5">
    <name type="scientific">Siphonobacter curvatus</name>
    <dbReference type="NCBI Taxonomy" id="2094562"/>
    <lineage>
        <taxon>Bacteria</taxon>
        <taxon>Pseudomonadati</taxon>
        <taxon>Bacteroidota</taxon>
        <taxon>Cytophagia</taxon>
        <taxon>Cytophagales</taxon>
        <taxon>Cytophagaceae</taxon>
        <taxon>Siphonobacter</taxon>
    </lineage>
</organism>
<dbReference type="Pfam" id="PF18962">
    <property type="entry name" value="Por_Secre_tail"/>
    <property type="match status" value="1"/>
</dbReference>
<dbReference type="GO" id="GO:0003824">
    <property type="term" value="F:catalytic activity"/>
    <property type="evidence" value="ECO:0007669"/>
    <property type="project" value="InterPro"/>
</dbReference>
<feature type="domain" description="Secretion system C-terminal sorting" evidence="3">
    <location>
        <begin position="941"/>
        <end position="1003"/>
    </location>
</feature>
<evidence type="ECO:0000259" key="1">
    <source>
        <dbReference type="Pfam" id="PF03372"/>
    </source>
</evidence>
<feature type="domain" description="Endonuclease/exonuclease/phosphatase" evidence="1">
    <location>
        <begin position="519"/>
        <end position="822"/>
    </location>
</feature>
<dbReference type="InterPro" id="IPR005135">
    <property type="entry name" value="Endo/exonuclease/phosphatase"/>
</dbReference>
<feature type="domain" description="DUF5689" evidence="2">
    <location>
        <begin position="340"/>
        <end position="491"/>
    </location>
</feature>
<dbReference type="Gene3D" id="2.60.40.10">
    <property type="entry name" value="Immunoglobulins"/>
    <property type="match status" value="1"/>
</dbReference>
<name>A0A2S7INY4_9BACT</name>
<evidence type="ECO:0000259" key="2">
    <source>
        <dbReference type="Pfam" id="PF18942"/>
    </source>
</evidence>
<dbReference type="EMBL" id="PTRA01000001">
    <property type="protein sequence ID" value="PQA59369.1"/>
    <property type="molecule type" value="Genomic_DNA"/>
</dbReference>
<evidence type="ECO:0000259" key="3">
    <source>
        <dbReference type="Pfam" id="PF18962"/>
    </source>
</evidence>
<dbReference type="InterPro" id="IPR026444">
    <property type="entry name" value="Secre_tail"/>
</dbReference>
<accession>A0A2S7INY4</accession>
<evidence type="ECO:0008006" key="6">
    <source>
        <dbReference type="Google" id="ProtNLM"/>
    </source>
</evidence>
<dbReference type="InterPro" id="IPR013783">
    <property type="entry name" value="Ig-like_fold"/>
</dbReference>
<proteinExistence type="predicted"/>